<evidence type="ECO:0000256" key="1">
    <source>
        <dbReference type="SAM" id="MobiDB-lite"/>
    </source>
</evidence>
<keyword evidence="2" id="KW-1133">Transmembrane helix</keyword>
<gene>
    <name evidence="3" type="ORF">M8C21_011520</name>
</gene>
<organism evidence="3 4">
    <name type="scientific">Ambrosia artemisiifolia</name>
    <name type="common">Common ragweed</name>
    <dbReference type="NCBI Taxonomy" id="4212"/>
    <lineage>
        <taxon>Eukaryota</taxon>
        <taxon>Viridiplantae</taxon>
        <taxon>Streptophyta</taxon>
        <taxon>Embryophyta</taxon>
        <taxon>Tracheophyta</taxon>
        <taxon>Spermatophyta</taxon>
        <taxon>Magnoliopsida</taxon>
        <taxon>eudicotyledons</taxon>
        <taxon>Gunneridae</taxon>
        <taxon>Pentapetalae</taxon>
        <taxon>asterids</taxon>
        <taxon>campanulids</taxon>
        <taxon>Asterales</taxon>
        <taxon>Asteraceae</taxon>
        <taxon>Asteroideae</taxon>
        <taxon>Heliantheae alliance</taxon>
        <taxon>Heliantheae</taxon>
        <taxon>Ambrosia</taxon>
    </lineage>
</organism>
<protein>
    <recommendedName>
        <fullName evidence="5">Transmembrane protein</fullName>
    </recommendedName>
</protein>
<sequence>MSAIEVKMRSKMIVYLFLIVLCNHVILSSADSNNPSLQQELHGVPALTGLYSNKNDPEGSKYILKQGQKGRRGGAHGGGGSANMDRSRHGPRNTVQSKHAKSFSVIYVSFFLLLFAF</sequence>
<keyword evidence="2" id="KW-0812">Transmembrane</keyword>
<dbReference type="AlphaFoldDB" id="A0AAD5G7I1"/>
<accession>A0AAD5G7I1</accession>
<comment type="caution">
    <text evidence="3">The sequence shown here is derived from an EMBL/GenBank/DDBJ whole genome shotgun (WGS) entry which is preliminary data.</text>
</comment>
<dbReference type="Proteomes" id="UP001206925">
    <property type="component" value="Unassembled WGS sequence"/>
</dbReference>
<feature type="transmembrane region" description="Helical" evidence="2">
    <location>
        <begin position="12"/>
        <end position="30"/>
    </location>
</feature>
<feature type="region of interest" description="Disordered" evidence="1">
    <location>
        <begin position="53"/>
        <end position="95"/>
    </location>
</feature>
<reference evidence="3" key="1">
    <citation type="submission" date="2022-06" db="EMBL/GenBank/DDBJ databases">
        <title>Uncovering the hologenomic basis of an extraordinary plant invasion.</title>
        <authorList>
            <person name="Bieker V.C."/>
            <person name="Martin M.D."/>
            <person name="Gilbert T."/>
            <person name="Hodgins K."/>
            <person name="Battlay P."/>
            <person name="Petersen B."/>
            <person name="Wilson J."/>
        </authorList>
    </citation>
    <scope>NUCLEOTIDE SEQUENCE</scope>
    <source>
        <strain evidence="3">AA19_3_7</strain>
        <tissue evidence="3">Leaf</tissue>
    </source>
</reference>
<evidence type="ECO:0000313" key="4">
    <source>
        <dbReference type="Proteomes" id="UP001206925"/>
    </source>
</evidence>
<dbReference type="EMBL" id="JAMZMK010010453">
    <property type="protein sequence ID" value="KAI7731409.1"/>
    <property type="molecule type" value="Genomic_DNA"/>
</dbReference>
<keyword evidence="4" id="KW-1185">Reference proteome</keyword>
<evidence type="ECO:0008006" key="5">
    <source>
        <dbReference type="Google" id="ProtNLM"/>
    </source>
</evidence>
<proteinExistence type="predicted"/>
<keyword evidence="2" id="KW-0472">Membrane</keyword>
<name>A0AAD5G7I1_AMBAR</name>
<evidence type="ECO:0000313" key="3">
    <source>
        <dbReference type="EMBL" id="KAI7731409.1"/>
    </source>
</evidence>
<evidence type="ECO:0000256" key="2">
    <source>
        <dbReference type="SAM" id="Phobius"/>
    </source>
</evidence>